<dbReference type="InterPro" id="IPR025406">
    <property type="entry name" value="DUF4132"/>
</dbReference>
<dbReference type="AlphaFoldDB" id="A0A7W4WGS8"/>
<feature type="domain" description="DUF7737" evidence="2">
    <location>
        <begin position="765"/>
        <end position="869"/>
    </location>
</feature>
<dbReference type="Pfam" id="PF24879">
    <property type="entry name" value="DUF7737"/>
    <property type="match status" value="1"/>
</dbReference>
<reference evidence="3 4" key="1">
    <citation type="submission" date="2020-08" db="EMBL/GenBank/DDBJ databases">
        <title>Genomic Encyclopedia of Type Strains, Phase III (KMG-III): the genomes of soil and plant-associated and newly described type strains.</title>
        <authorList>
            <person name="Whitman W."/>
        </authorList>
    </citation>
    <scope>NUCLEOTIDE SEQUENCE [LARGE SCALE GENOMIC DNA]</scope>
    <source>
        <strain evidence="3 4">CECT 8799</strain>
    </source>
</reference>
<sequence length="873" mass="97725">MGILDIFRRAKPKSGNPESTATESPRSEYDALIERYIAHEVQNNRFLFDLKLGRSEAGKAILGLDTEQSVAMLMLCMPRFIDAFRKLDKQRIQVFSSTPDFASRAPSQSDRCACYEAIVRALLRRKLPLSQEQLHQLLDGLLKVGGSSLQRLPLTGVVAATEHYAGSQSLDDRFTGKLEQLREQIEEQYSTQELRNIAGRIRALTGARQALPLAQGEAWSDAAIADCQSLPEHGNTLLELFNLCQQAGSSKPSKKWLNSVSPLIDAFGPKEFSTRLISWLALVDKPRTIPVSRSYEWQPDPNQLLDERNADILKGLIWCGSLEENAELARALVKAALSFFRKVPGLGPRAVRVGNACIYTLANMPGRSGLYQLAVLKVKIKYRSALNMINKALTAAAEREGITVDELEEMGVPSYGLDRVGYGEEPVGDFTAVITAPSSRQVELSWRNAAGKIQKSVPARVKEQHAGELKELRGALKDIKAMLGVQKERLEQLFLKEKTWPFDTWVERYRDHPIVGTTARKLIWRFVGEDSVALGIYHNDQLVDCAGNALALPDAPVEVSLWHPIISGAAEIKTWRECIERLEIVQPFKQAHREVYLLTDAEVNTGVYSNRFASHIIKQHQFNALAATRGWRYSLQGAWDGGDQIAQLGLPQFNLWAEFWVHGIGEYGNDTTEAGVFTYISTDQVRFYHIRTSAENLDEGNIHGDTPADLREVPALVLSEVFRDVDLFVGVCSVGNDPEWSDGGPEGRFRDYWHSFSFGKLNASAHTRKAILEKLVPKLKIGPQCKFIDRFLVVEGQRRTYKIHLGSGNILMEPNNQYLCIVPDSRKKTAADKVFLPFEGDNTLSVILSKAVLLAEDRKIKDSTINSQIDHYR</sequence>
<evidence type="ECO:0000259" key="2">
    <source>
        <dbReference type="Pfam" id="PF24879"/>
    </source>
</evidence>
<dbReference type="Pfam" id="PF13569">
    <property type="entry name" value="DUF4132"/>
    <property type="match status" value="1"/>
</dbReference>
<dbReference type="RefSeq" id="WP_183463393.1">
    <property type="nucleotide sequence ID" value="NZ_JACHWZ010000028.1"/>
</dbReference>
<dbReference type="EMBL" id="JACHWZ010000028">
    <property type="protein sequence ID" value="MBB3063321.1"/>
    <property type="molecule type" value="Genomic_DNA"/>
</dbReference>
<gene>
    <name evidence="3" type="ORF">FHS09_004179</name>
</gene>
<protein>
    <recommendedName>
        <fullName evidence="5">DUF4132 domain-containing protein</fullName>
    </recommendedName>
</protein>
<feature type="domain" description="DUF4132" evidence="1">
    <location>
        <begin position="451"/>
        <end position="631"/>
    </location>
</feature>
<evidence type="ECO:0008006" key="5">
    <source>
        <dbReference type="Google" id="ProtNLM"/>
    </source>
</evidence>
<organism evidence="3 4">
    <name type="scientific">Microbulbifer rhizosphaerae</name>
    <dbReference type="NCBI Taxonomy" id="1562603"/>
    <lineage>
        <taxon>Bacteria</taxon>
        <taxon>Pseudomonadati</taxon>
        <taxon>Pseudomonadota</taxon>
        <taxon>Gammaproteobacteria</taxon>
        <taxon>Cellvibrionales</taxon>
        <taxon>Microbulbiferaceae</taxon>
        <taxon>Microbulbifer</taxon>
    </lineage>
</organism>
<dbReference type="InterPro" id="IPR056639">
    <property type="entry name" value="DUF7737"/>
</dbReference>
<accession>A0A7W4WGS8</accession>
<name>A0A7W4WGS8_9GAMM</name>
<comment type="caution">
    <text evidence="3">The sequence shown here is derived from an EMBL/GenBank/DDBJ whole genome shotgun (WGS) entry which is preliminary data.</text>
</comment>
<keyword evidence="4" id="KW-1185">Reference proteome</keyword>
<dbReference type="Proteomes" id="UP000535937">
    <property type="component" value="Unassembled WGS sequence"/>
</dbReference>
<proteinExistence type="predicted"/>
<evidence type="ECO:0000259" key="1">
    <source>
        <dbReference type="Pfam" id="PF13569"/>
    </source>
</evidence>
<evidence type="ECO:0000313" key="4">
    <source>
        <dbReference type="Proteomes" id="UP000535937"/>
    </source>
</evidence>
<evidence type="ECO:0000313" key="3">
    <source>
        <dbReference type="EMBL" id="MBB3063321.1"/>
    </source>
</evidence>